<dbReference type="Proteomes" id="UP001141327">
    <property type="component" value="Unassembled WGS sequence"/>
</dbReference>
<gene>
    <name evidence="2" type="ORF">PAPYR_12647</name>
</gene>
<keyword evidence="3" id="KW-1185">Reference proteome</keyword>
<accession>A0ABQ8U1J0</accession>
<reference evidence="2" key="1">
    <citation type="journal article" date="2022" name="bioRxiv">
        <title>Genomics of Preaxostyla Flagellates Illuminates Evolutionary Transitions and the Path Towards Mitochondrial Loss.</title>
        <authorList>
            <person name="Novak L.V.F."/>
            <person name="Treitli S.C."/>
            <person name="Pyrih J."/>
            <person name="Halakuc P."/>
            <person name="Pipaliya S.V."/>
            <person name="Vacek V."/>
            <person name="Brzon O."/>
            <person name="Soukal P."/>
            <person name="Eme L."/>
            <person name="Dacks J.B."/>
            <person name="Karnkowska A."/>
            <person name="Elias M."/>
            <person name="Hampl V."/>
        </authorList>
    </citation>
    <scope>NUCLEOTIDE SEQUENCE</scope>
    <source>
        <strain evidence="2">RCP-MX</strain>
    </source>
</reference>
<keyword evidence="1" id="KW-0812">Transmembrane</keyword>
<evidence type="ECO:0000313" key="2">
    <source>
        <dbReference type="EMBL" id="KAJ4453013.1"/>
    </source>
</evidence>
<protein>
    <submittedName>
        <fullName evidence="2">Uncharacterized protein</fullName>
    </submittedName>
</protein>
<feature type="transmembrane region" description="Helical" evidence="1">
    <location>
        <begin position="83"/>
        <end position="105"/>
    </location>
</feature>
<keyword evidence="1" id="KW-0472">Membrane</keyword>
<organism evidence="2 3">
    <name type="scientific">Paratrimastix pyriformis</name>
    <dbReference type="NCBI Taxonomy" id="342808"/>
    <lineage>
        <taxon>Eukaryota</taxon>
        <taxon>Metamonada</taxon>
        <taxon>Preaxostyla</taxon>
        <taxon>Paratrimastigidae</taxon>
        <taxon>Paratrimastix</taxon>
    </lineage>
</organism>
<comment type="caution">
    <text evidence="2">The sequence shown here is derived from an EMBL/GenBank/DDBJ whole genome shotgun (WGS) entry which is preliminary data.</text>
</comment>
<dbReference type="EMBL" id="JAPMOS010000331">
    <property type="protein sequence ID" value="KAJ4453013.1"/>
    <property type="molecule type" value="Genomic_DNA"/>
</dbReference>
<evidence type="ECO:0000313" key="3">
    <source>
        <dbReference type="Proteomes" id="UP001141327"/>
    </source>
</evidence>
<proteinExistence type="predicted"/>
<sequence length="135" mass="15486">MIPLDKMPLIEKKLKIRITVNGDATYQSQYDSKNELHLVLSNNHYTLFVDKKHYTRSSFSDRKILITHEVEDGYRVSTKDGSAYYYILFISGVGVTPGFTLPLYYRYLQNPCHFPVGNVKQAHTPRRAARASKGA</sequence>
<evidence type="ECO:0000256" key="1">
    <source>
        <dbReference type="SAM" id="Phobius"/>
    </source>
</evidence>
<name>A0ABQ8U1J0_9EUKA</name>
<keyword evidence="1" id="KW-1133">Transmembrane helix</keyword>